<dbReference type="PANTHER" id="PTHR23236:SF12">
    <property type="entry name" value="EUKARYOTIC INITIATION FACTOR 4B-RELATED"/>
    <property type="match status" value="1"/>
</dbReference>
<dbReference type="CDD" id="cd12306">
    <property type="entry name" value="RRM_II_PABPs"/>
    <property type="match status" value="1"/>
</dbReference>
<dbReference type="SMART" id="SM00360">
    <property type="entry name" value="RRM"/>
    <property type="match status" value="1"/>
</dbReference>
<dbReference type="GO" id="GO:0008143">
    <property type="term" value="F:poly(A) binding"/>
    <property type="evidence" value="ECO:0007669"/>
    <property type="project" value="TreeGrafter"/>
</dbReference>
<keyword evidence="1 2" id="KW-0694">RNA-binding</keyword>
<dbReference type="InterPro" id="IPR012677">
    <property type="entry name" value="Nucleotide-bd_a/b_plait_sf"/>
</dbReference>
<feature type="region of interest" description="Disordered" evidence="3">
    <location>
        <begin position="172"/>
        <end position="195"/>
    </location>
</feature>
<dbReference type="OrthoDB" id="4726at2759"/>
<dbReference type="AlphaFoldDB" id="A0A875SE63"/>
<evidence type="ECO:0000256" key="3">
    <source>
        <dbReference type="SAM" id="MobiDB-lite"/>
    </source>
</evidence>
<feature type="domain" description="RRM" evidence="4">
    <location>
        <begin position="92"/>
        <end position="169"/>
    </location>
</feature>
<dbReference type="PROSITE" id="PS50102">
    <property type="entry name" value="RRM"/>
    <property type="match status" value="1"/>
</dbReference>
<dbReference type="GeneID" id="62197748"/>
<dbReference type="RefSeq" id="XP_038780519.1">
    <property type="nucleotide sequence ID" value="XM_038924591.1"/>
</dbReference>
<dbReference type="Gene3D" id="3.30.70.330">
    <property type="match status" value="1"/>
</dbReference>
<name>A0A875SE63_EENNA</name>
<dbReference type="EMBL" id="CP064815">
    <property type="protein sequence ID" value="QPG76954.1"/>
    <property type="molecule type" value="Genomic_DNA"/>
</dbReference>
<dbReference type="KEGG" id="bnn:FOA43_004348"/>
<reference evidence="5" key="1">
    <citation type="submission" date="2020-10" db="EMBL/GenBank/DDBJ databases">
        <authorList>
            <person name="Roach M.J.R."/>
        </authorList>
    </citation>
    <scope>NUCLEOTIDE SEQUENCE</scope>
    <source>
        <strain evidence="5">CBS 1945</strain>
    </source>
</reference>
<evidence type="ECO:0000259" key="4">
    <source>
        <dbReference type="PROSITE" id="PS50102"/>
    </source>
</evidence>
<dbReference type="PANTHER" id="PTHR23236">
    <property type="entry name" value="EUKARYOTIC TRANSLATION INITIATION FACTOR 4B/4H"/>
    <property type="match status" value="1"/>
</dbReference>
<feature type="region of interest" description="Disordered" evidence="3">
    <location>
        <begin position="1"/>
        <end position="72"/>
    </location>
</feature>
<keyword evidence="6" id="KW-1185">Reference proteome</keyword>
<organism evidence="5 6">
    <name type="scientific">Eeniella nana</name>
    <name type="common">Yeast</name>
    <name type="synonym">Brettanomyces nanus</name>
    <dbReference type="NCBI Taxonomy" id="13502"/>
    <lineage>
        <taxon>Eukaryota</taxon>
        <taxon>Fungi</taxon>
        <taxon>Dikarya</taxon>
        <taxon>Ascomycota</taxon>
        <taxon>Saccharomycotina</taxon>
        <taxon>Pichiomycetes</taxon>
        <taxon>Pichiales</taxon>
        <taxon>Pichiaceae</taxon>
        <taxon>Brettanomyces</taxon>
    </lineage>
</organism>
<dbReference type="InterPro" id="IPR000504">
    <property type="entry name" value="RRM_dom"/>
</dbReference>
<evidence type="ECO:0000256" key="1">
    <source>
        <dbReference type="ARBA" id="ARBA00022884"/>
    </source>
</evidence>
<dbReference type="Pfam" id="PF00076">
    <property type="entry name" value="RRM_1"/>
    <property type="match status" value="1"/>
</dbReference>
<protein>
    <recommendedName>
        <fullName evidence="4">RRM domain-containing protein</fullName>
    </recommendedName>
</protein>
<dbReference type="SUPFAM" id="SSF54928">
    <property type="entry name" value="RNA-binding domain, RBD"/>
    <property type="match status" value="1"/>
</dbReference>
<feature type="compositionally biased region" description="Low complexity" evidence="3">
    <location>
        <begin position="39"/>
        <end position="49"/>
    </location>
</feature>
<evidence type="ECO:0000256" key="2">
    <source>
        <dbReference type="PROSITE-ProRule" id="PRU00176"/>
    </source>
</evidence>
<proteinExistence type="predicted"/>
<sequence>MTEEQNQESTEVVLKDEEVEQQERQELEDLHEPQEPLEAAESSQAAEIADGADLADSENAAEVAGTGDPTVDEENLKLAPHQPSNQREIDARSIYVGNVDYTAVPNDLKDFFGECGVVNRVTILYNRYTGRPKGYSYVEFEDKSSVDPAVALNGSEFIGRALTIVQKRTNYPGLGKTGRGHEPPSSGPNDSSIIA</sequence>
<dbReference type="Proteomes" id="UP000662931">
    <property type="component" value="Chromosome 4"/>
</dbReference>
<evidence type="ECO:0000313" key="5">
    <source>
        <dbReference type="EMBL" id="QPG76954.1"/>
    </source>
</evidence>
<feature type="compositionally biased region" description="Basic and acidic residues" evidence="3">
    <location>
        <begin position="13"/>
        <end position="34"/>
    </location>
</feature>
<evidence type="ECO:0000313" key="6">
    <source>
        <dbReference type="Proteomes" id="UP000662931"/>
    </source>
</evidence>
<gene>
    <name evidence="5" type="ORF">FOA43_004348</name>
</gene>
<accession>A0A875SE63</accession>
<dbReference type="InterPro" id="IPR035979">
    <property type="entry name" value="RBD_domain_sf"/>
</dbReference>